<comment type="similarity">
    <text evidence="5">Belongs to the SAT4 family.</text>
</comment>
<evidence type="ECO:0000313" key="9">
    <source>
        <dbReference type="EMBL" id="EMR61628.1"/>
    </source>
</evidence>
<dbReference type="InterPro" id="IPR049326">
    <property type="entry name" value="Rhodopsin_dom_fungi"/>
</dbReference>
<feature type="domain" description="Rhodopsin" evidence="8">
    <location>
        <begin position="31"/>
        <end position="107"/>
    </location>
</feature>
<reference evidence="10" key="1">
    <citation type="journal article" date="2013" name="Genome Announc.">
        <title>Draft genome sequence of the grapevine dieback fungus Eutypa lata UCR-EL1.</title>
        <authorList>
            <person name="Blanco-Ulate B."/>
            <person name="Rolshausen P.E."/>
            <person name="Cantu D."/>
        </authorList>
    </citation>
    <scope>NUCLEOTIDE SEQUENCE [LARGE SCALE GENOMIC DNA]</scope>
    <source>
        <strain evidence="10">UCR-EL1</strain>
    </source>
</reference>
<evidence type="ECO:0000256" key="7">
    <source>
        <dbReference type="SAM" id="Phobius"/>
    </source>
</evidence>
<dbReference type="InterPro" id="IPR052337">
    <property type="entry name" value="SAT4-like"/>
</dbReference>
<dbReference type="EMBL" id="KB707576">
    <property type="protein sequence ID" value="EMR61628.1"/>
    <property type="molecule type" value="Genomic_DNA"/>
</dbReference>
<keyword evidence="4 7" id="KW-0472">Membrane</keyword>
<dbReference type="Pfam" id="PF20684">
    <property type="entry name" value="Fung_rhodopsin"/>
    <property type="match status" value="1"/>
</dbReference>
<evidence type="ECO:0000256" key="3">
    <source>
        <dbReference type="ARBA" id="ARBA00022989"/>
    </source>
</evidence>
<feature type="region of interest" description="Disordered" evidence="6">
    <location>
        <begin position="143"/>
        <end position="164"/>
    </location>
</feature>
<feature type="compositionally biased region" description="Basic and acidic residues" evidence="6">
    <location>
        <begin position="190"/>
        <end position="207"/>
    </location>
</feature>
<feature type="region of interest" description="Disordered" evidence="6">
    <location>
        <begin position="178"/>
        <end position="207"/>
    </location>
</feature>
<keyword evidence="10" id="KW-1185">Reference proteome</keyword>
<evidence type="ECO:0000259" key="8">
    <source>
        <dbReference type="Pfam" id="PF20684"/>
    </source>
</evidence>
<gene>
    <name evidence="9" type="ORF">UCREL1_11451</name>
</gene>
<evidence type="ECO:0000256" key="2">
    <source>
        <dbReference type="ARBA" id="ARBA00022692"/>
    </source>
</evidence>
<dbReference type="AlphaFoldDB" id="M7SBU4"/>
<evidence type="ECO:0000313" key="10">
    <source>
        <dbReference type="Proteomes" id="UP000012174"/>
    </source>
</evidence>
<dbReference type="HOGENOM" id="CLU_028200_3_1_1"/>
<evidence type="ECO:0000256" key="1">
    <source>
        <dbReference type="ARBA" id="ARBA00004141"/>
    </source>
</evidence>
<sequence>MIIMGLVSTGSMVFILTDCKPFAANWNKRLDLQMQRRVKISVICVLGLGVFASFAAMMRIVFYQYVDTRNYPDDELFNHARLIIWSELEGGFAIIAASLPALRKLFGRFFRGSSAGSKVKTATNNGLERSGLRGTQLASLTPQGKSRTMVSGGGGKWDRLSDENDTSSRIHIMKQTEVHINESTPSELEADMHGTDWRDADSEKISR</sequence>
<accession>M7SBU4</accession>
<comment type="subcellular location">
    <subcellularLocation>
        <location evidence="1">Membrane</location>
        <topology evidence="1">Multi-pass membrane protein</topology>
    </subcellularLocation>
</comment>
<dbReference type="Proteomes" id="UP000012174">
    <property type="component" value="Unassembled WGS sequence"/>
</dbReference>
<dbReference type="KEGG" id="ela:UCREL1_11451"/>
<evidence type="ECO:0000256" key="5">
    <source>
        <dbReference type="ARBA" id="ARBA00038359"/>
    </source>
</evidence>
<evidence type="ECO:0000256" key="4">
    <source>
        <dbReference type="ARBA" id="ARBA00023136"/>
    </source>
</evidence>
<name>M7SBU4_EUTLA</name>
<keyword evidence="3 7" id="KW-1133">Transmembrane helix</keyword>
<feature type="transmembrane region" description="Helical" evidence="7">
    <location>
        <begin position="82"/>
        <end position="102"/>
    </location>
</feature>
<proteinExistence type="inferred from homology"/>
<keyword evidence="2 7" id="KW-0812">Transmembrane</keyword>
<evidence type="ECO:0000256" key="6">
    <source>
        <dbReference type="SAM" id="MobiDB-lite"/>
    </source>
</evidence>
<dbReference type="GO" id="GO:0016020">
    <property type="term" value="C:membrane"/>
    <property type="evidence" value="ECO:0007669"/>
    <property type="project" value="UniProtKB-SubCell"/>
</dbReference>
<feature type="transmembrane region" description="Helical" evidence="7">
    <location>
        <begin position="38"/>
        <end position="62"/>
    </location>
</feature>
<protein>
    <submittedName>
        <fullName evidence="9">Putative integral membrane protein</fullName>
    </submittedName>
</protein>
<organism evidence="9 10">
    <name type="scientific">Eutypa lata (strain UCR-EL1)</name>
    <name type="common">Grapevine dieback disease fungus</name>
    <name type="synonym">Eutypa armeniacae</name>
    <dbReference type="NCBI Taxonomy" id="1287681"/>
    <lineage>
        <taxon>Eukaryota</taxon>
        <taxon>Fungi</taxon>
        <taxon>Dikarya</taxon>
        <taxon>Ascomycota</taxon>
        <taxon>Pezizomycotina</taxon>
        <taxon>Sordariomycetes</taxon>
        <taxon>Xylariomycetidae</taxon>
        <taxon>Xylariales</taxon>
        <taxon>Diatrypaceae</taxon>
        <taxon>Eutypa</taxon>
    </lineage>
</organism>
<dbReference type="PANTHER" id="PTHR33048:SF47">
    <property type="entry name" value="INTEGRAL MEMBRANE PROTEIN-RELATED"/>
    <property type="match status" value="1"/>
</dbReference>
<dbReference type="PANTHER" id="PTHR33048">
    <property type="entry name" value="PTH11-LIKE INTEGRAL MEMBRANE PROTEIN (AFU_ORTHOLOGUE AFUA_5G11245)"/>
    <property type="match status" value="1"/>
</dbReference>
<dbReference type="OrthoDB" id="3897607at2759"/>